<dbReference type="PANTHER" id="PTHR46910:SF3">
    <property type="entry name" value="HALOTOLERANCE PROTEIN 9-RELATED"/>
    <property type="match status" value="1"/>
</dbReference>
<comment type="subcellular location">
    <subcellularLocation>
        <location evidence="1">Nucleus</location>
    </subcellularLocation>
</comment>
<evidence type="ECO:0000256" key="4">
    <source>
        <dbReference type="ARBA" id="ARBA00023242"/>
    </source>
</evidence>
<evidence type="ECO:0000256" key="5">
    <source>
        <dbReference type="SAM" id="MobiDB-lite"/>
    </source>
</evidence>
<proteinExistence type="predicted"/>
<gene>
    <name evidence="7" type="ORF">INT48_002802</name>
</gene>
<evidence type="ECO:0000256" key="3">
    <source>
        <dbReference type="ARBA" id="ARBA00023125"/>
    </source>
</evidence>
<dbReference type="EMBL" id="JAEPRE010000207">
    <property type="protein sequence ID" value="KAG2230349.1"/>
    <property type="molecule type" value="Genomic_DNA"/>
</dbReference>
<dbReference type="AlphaFoldDB" id="A0A8H7VX34"/>
<keyword evidence="8" id="KW-1185">Reference proteome</keyword>
<comment type="caution">
    <text evidence="7">The sequence shown here is derived from an EMBL/GenBank/DDBJ whole genome shotgun (WGS) entry which is preliminary data.</text>
</comment>
<dbReference type="GO" id="GO:0003700">
    <property type="term" value="F:DNA-binding transcription factor activity"/>
    <property type="evidence" value="ECO:0007669"/>
    <property type="project" value="InterPro"/>
</dbReference>
<dbReference type="OrthoDB" id="9970124at2759"/>
<evidence type="ECO:0000256" key="1">
    <source>
        <dbReference type="ARBA" id="ARBA00004123"/>
    </source>
</evidence>
<dbReference type="PANTHER" id="PTHR46910">
    <property type="entry name" value="TRANSCRIPTION FACTOR PDR1"/>
    <property type="match status" value="1"/>
</dbReference>
<evidence type="ECO:0000313" key="7">
    <source>
        <dbReference type="EMBL" id="KAG2230349.1"/>
    </source>
</evidence>
<dbReference type="GO" id="GO:0005634">
    <property type="term" value="C:nucleus"/>
    <property type="evidence" value="ECO:0007669"/>
    <property type="project" value="UniProtKB-SubCell"/>
</dbReference>
<dbReference type="GO" id="GO:0003677">
    <property type="term" value="F:DNA binding"/>
    <property type="evidence" value="ECO:0007669"/>
    <property type="project" value="UniProtKB-KW"/>
</dbReference>
<dbReference type="Pfam" id="PF04082">
    <property type="entry name" value="Fungal_trans"/>
    <property type="match status" value="1"/>
</dbReference>
<evidence type="ECO:0000256" key="2">
    <source>
        <dbReference type="ARBA" id="ARBA00022723"/>
    </source>
</evidence>
<evidence type="ECO:0000313" key="8">
    <source>
        <dbReference type="Proteomes" id="UP000613177"/>
    </source>
</evidence>
<evidence type="ECO:0000259" key="6">
    <source>
        <dbReference type="Pfam" id="PF04082"/>
    </source>
</evidence>
<dbReference type="InterPro" id="IPR007219">
    <property type="entry name" value="XnlR_reg_dom"/>
</dbReference>
<dbReference type="InterPro" id="IPR050987">
    <property type="entry name" value="AtrR-like"/>
</dbReference>
<organism evidence="7 8">
    <name type="scientific">Thamnidium elegans</name>
    <dbReference type="NCBI Taxonomy" id="101142"/>
    <lineage>
        <taxon>Eukaryota</taxon>
        <taxon>Fungi</taxon>
        <taxon>Fungi incertae sedis</taxon>
        <taxon>Mucoromycota</taxon>
        <taxon>Mucoromycotina</taxon>
        <taxon>Mucoromycetes</taxon>
        <taxon>Mucorales</taxon>
        <taxon>Mucorineae</taxon>
        <taxon>Mucoraceae</taxon>
        <taxon>Thamnidium</taxon>
    </lineage>
</organism>
<keyword evidence="2" id="KW-0479">Metal-binding</keyword>
<feature type="region of interest" description="Disordered" evidence="5">
    <location>
        <begin position="159"/>
        <end position="191"/>
    </location>
</feature>
<reference evidence="7" key="1">
    <citation type="submission" date="2021-01" db="EMBL/GenBank/DDBJ databases">
        <title>Metabolic potential, ecology and presence of endohyphal bacteria is reflected in genomic diversity of Mucoromycotina.</title>
        <authorList>
            <person name="Muszewska A."/>
            <person name="Okrasinska A."/>
            <person name="Steczkiewicz K."/>
            <person name="Drgas O."/>
            <person name="Orlowska M."/>
            <person name="Perlinska-Lenart U."/>
            <person name="Aleksandrzak-Piekarczyk T."/>
            <person name="Szatraj K."/>
            <person name="Zielenkiewicz U."/>
            <person name="Pilsyk S."/>
            <person name="Malc E."/>
            <person name="Mieczkowski P."/>
            <person name="Kruszewska J.S."/>
            <person name="Biernat P."/>
            <person name="Pawlowska J."/>
        </authorList>
    </citation>
    <scope>NUCLEOTIDE SEQUENCE</scope>
    <source>
        <strain evidence="7">WA0000018081</strain>
    </source>
</reference>
<name>A0A8H7VX34_9FUNG</name>
<dbReference type="Proteomes" id="UP000613177">
    <property type="component" value="Unassembled WGS sequence"/>
</dbReference>
<protein>
    <recommendedName>
        <fullName evidence="6">Xylanolytic transcriptional activator regulatory domain-containing protein</fullName>
    </recommendedName>
</protein>
<dbReference type="CDD" id="cd12148">
    <property type="entry name" value="fungal_TF_MHR"/>
    <property type="match status" value="1"/>
</dbReference>
<feature type="compositionally biased region" description="Polar residues" evidence="5">
    <location>
        <begin position="179"/>
        <end position="191"/>
    </location>
</feature>
<dbReference type="GO" id="GO:0006351">
    <property type="term" value="P:DNA-templated transcription"/>
    <property type="evidence" value="ECO:0007669"/>
    <property type="project" value="InterPro"/>
</dbReference>
<feature type="domain" description="Xylanolytic transcriptional activator regulatory" evidence="6">
    <location>
        <begin position="241"/>
        <end position="412"/>
    </location>
</feature>
<keyword evidence="4" id="KW-0539">Nucleus</keyword>
<accession>A0A8H7VX34</accession>
<sequence length="715" mass="81942">MANKSNGKRKTQVSDVKERKTTAYDDIESLQITFYEIESWIEKTTPMLTRMTKELERASGHFDKRRKPTPNVQVVEQKKLEQQLLQLQQQQLLWKRSILCNQESSSTTTTTAASSTNENNKSMQWMLSFQPGNLLRLDTNITSVEQLIEAVQKIRLLQSEEENEPRQPNTEEDDLVDTQCPSPASSNTSQPDVSYVEYWFNALGRRPKICLENYKHCRMNLNGLTKNISPQALNYIGQVTWDCLHPKYFLDWTSFWERSGDAQRNQVCIDSGLAVMFLHVMRHDKDICDNAEQIAGFYYDRARDALMDFFDDHPDCATIEALLNLSTFCIVCKRYSQARIYIGLVLHMVLDCGIHQPESLPAENLRRKRKFYKILLVLYSNDYSLSVFTGDPTLIAGTEINIDFYQLVAINQQLVELNKTATEQVNFDNNKTLVKELYFVFTVEFAKICININSLIDRGASKKQLLAQEKFLTLWRLKLPEKFKPENHDFDQYEQIRKKKESAVVKDITSVVDAETLEAHAALMLRIQYESQWIILHKAVLSSIRNSSPTPTQLEEETRSNNICASSADTLVEMAETVSRCFGWCVCQQFVTCVYHASTVYCGQALVKDNTELRNKAKEMIHRIMRILDTGGANHEGFPDDMTECLCEFLTNHGMHNDNVECSCSVIDDIPTISSIPTLGPLDGMDMINTGLLPPTHKHLKKLKHVSGMVIDQQQ</sequence>
<keyword evidence="3" id="KW-0238">DNA-binding</keyword>
<dbReference type="GO" id="GO:0008270">
    <property type="term" value="F:zinc ion binding"/>
    <property type="evidence" value="ECO:0007669"/>
    <property type="project" value="InterPro"/>
</dbReference>